<evidence type="ECO:0000313" key="3">
    <source>
        <dbReference type="Proteomes" id="UP001165641"/>
    </source>
</evidence>
<organism evidence="2 3">
    <name type="scientific">Paracoccus onchidii</name>
    <dbReference type="NCBI Taxonomy" id="3017813"/>
    <lineage>
        <taxon>Bacteria</taxon>
        <taxon>Pseudomonadati</taxon>
        <taxon>Pseudomonadota</taxon>
        <taxon>Alphaproteobacteria</taxon>
        <taxon>Rhodobacterales</taxon>
        <taxon>Paracoccaceae</taxon>
        <taxon>Paracoccus</taxon>
    </lineage>
</organism>
<dbReference type="EMBL" id="JAQBIE010000031">
    <property type="protein sequence ID" value="MDB6179311.1"/>
    <property type="molecule type" value="Genomic_DNA"/>
</dbReference>
<dbReference type="InterPro" id="IPR025669">
    <property type="entry name" value="AAA_dom"/>
</dbReference>
<evidence type="ECO:0000259" key="1">
    <source>
        <dbReference type="Pfam" id="PF13614"/>
    </source>
</evidence>
<dbReference type="CDD" id="cd02042">
    <property type="entry name" value="ParAB_family"/>
    <property type="match status" value="1"/>
</dbReference>
<evidence type="ECO:0000313" key="2">
    <source>
        <dbReference type="EMBL" id="MDB6179311.1"/>
    </source>
</evidence>
<feature type="domain" description="AAA" evidence="1">
    <location>
        <begin position="1"/>
        <end position="163"/>
    </location>
</feature>
<dbReference type="Pfam" id="PF13614">
    <property type="entry name" value="AAA_31"/>
    <property type="match status" value="1"/>
</dbReference>
<gene>
    <name evidence="2" type="ORF">PAF17_17625</name>
</gene>
<reference evidence="2" key="1">
    <citation type="submission" date="2022-12" db="EMBL/GenBank/DDBJ databases">
        <title>Paracoccus onchidii sp. nov., isolated from a marine invertebrate from the South China Sea.</title>
        <authorList>
            <person name="Xu S."/>
            <person name="Liu Z."/>
            <person name="Xu Y."/>
        </authorList>
    </citation>
    <scope>NUCLEOTIDE SEQUENCE</scope>
    <source>
        <strain evidence="2">Z330</strain>
    </source>
</reference>
<dbReference type="InterPro" id="IPR050678">
    <property type="entry name" value="DNA_Partitioning_ATPase"/>
</dbReference>
<proteinExistence type="predicted"/>
<protein>
    <submittedName>
        <fullName evidence="2">AAA family ATPase</fullName>
    </submittedName>
</protein>
<accession>A0ABT4ZKQ1</accession>
<dbReference type="PANTHER" id="PTHR13696:SF52">
    <property type="entry name" value="PARA FAMILY PROTEIN CT_582"/>
    <property type="match status" value="1"/>
</dbReference>
<keyword evidence="3" id="KW-1185">Reference proteome</keyword>
<dbReference type="SUPFAM" id="SSF52540">
    <property type="entry name" value="P-loop containing nucleoside triphosphate hydrolases"/>
    <property type="match status" value="1"/>
</dbReference>
<name>A0ABT4ZKQ1_9RHOB</name>
<comment type="caution">
    <text evidence="2">The sequence shown here is derived from an EMBL/GenBank/DDBJ whole genome shotgun (WGS) entry which is preliminary data.</text>
</comment>
<sequence>MKIIACYSNKGGVGKSAAAVNLAHAAASAGVNTLLCDLDPQGASGFYYRVKPSKKLQDDRFFTDVKKFTNAIKASDYPNLDILPANMSYRDFDVFLSRMKNSRSRLKKALKSVDADYDLIILDCPPNLSTLSENVFRAADAILVPVVPTTLSERTFEQITEFFRDEGLSDKKLVPFFSMVQRQKTLHGETMARMRETYGKRFLDAFIPFTTDIERMGAHRAPVATYAARKTGGRAYDAFWQELSSRLKLT</sequence>
<dbReference type="Proteomes" id="UP001165641">
    <property type="component" value="Unassembled WGS sequence"/>
</dbReference>
<dbReference type="RefSeq" id="WP_271890413.1">
    <property type="nucleotide sequence ID" value="NZ_JAQBIE010000031.1"/>
</dbReference>
<dbReference type="Gene3D" id="3.40.50.300">
    <property type="entry name" value="P-loop containing nucleotide triphosphate hydrolases"/>
    <property type="match status" value="1"/>
</dbReference>
<dbReference type="InterPro" id="IPR027417">
    <property type="entry name" value="P-loop_NTPase"/>
</dbReference>
<dbReference type="PANTHER" id="PTHR13696">
    <property type="entry name" value="P-LOOP CONTAINING NUCLEOSIDE TRIPHOSPHATE HYDROLASE"/>
    <property type="match status" value="1"/>
</dbReference>